<evidence type="ECO:0000313" key="1">
    <source>
        <dbReference type="EMBL" id="MFD1218510.1"/>
    </source>
</evidence>
<protein>
    <submittedName>
        <fullName evidence="1">Uncharacterized protein</fullName>
    </submittedName>
</protein>
<sequence length="93" mass="11124">MEFDYCNVELDEIKERLFMEIGCKFQDEPEELYVIQMTGEPSGTLKEVRLLFNTMDCRYSFKEDELASLLEYVREQLSSSEYAEWFEALPYYG</sequence>
<organism evidence="1 2">
    <name type="scientific">Paenibacillus vulneris</name>
    <dbReference type="NCBI Taxonomy" id="1133364"/>
    <lineage>
        <taxon>Bacteria</taxon>
        <taxon>Bacillati</taxon>
        <taxon>Bacillota</taxon>
        <taxon>Bacilli</taxon>
        <taxon>Bacillales</taxon>
        <taxon>Paenibacillaceae</taxon>
        <taxon>Paenibacillus</taxon>
    </lineage>
</organism>
<reference evidence="2" key="1">
    <citation type="journal article" date="2019" name="Int. J. Syst. Evol. Microbiol.">
        <title>The Global Catalogue of Microorganisms (GCM) 10K type strain sequencing project: providing services to taxonomists for standard genome sequencing and annotation.</title>
        <authorList>
            <consortium name="The Broad Institute Genomics Platform"/>
            <consortium name="The Broad Institute Genome Sequencing Center for Infectious Disease"/>
            <person name="Wu L."/>
            <person name="Ma J."/>
        </authorList>
    </citation>
    <scope>NUCLEOTIDE SEQUENCE [LARGE SCALE GENOMIC DNA]</scope>
    <source>
        <strain evidence="2">CCUG 53270</strain>
    </source>
</reference>
<keyword evidence="2" id="KW-1185">Reference proteome</keyword>
<proteinExistence type="predicted"/>
<gene>
    <name evidence="1" type="ORF">ACFQ4B_00135</name>
</gene>
<comment type="caution">
    <text evidence="1">The sequence shown here is derived from an EMBL/GenBank/DDBJ whole genome shotgun (WGS) entry which is preliminary data.</text>
</comment>
<dbReference type="Proteomes" id="UP001597180">
    <property type="component" value="Unassembled WGS sequence"/>
</dbReference>
<name>A0ABW3UD53_9BACL</name>
<dbReference type="RefSeq" id="WP_345592481.1">
    <property type="nucleotide sequence ID" value="NZ_BAABJG010000032.1"/>
</dbReference>
<accession>A0ABW3UD53</accession>
<dbReference type="EMBL" id="JBHTLU010000002">
    <property type="protein sequence ID" value="MFD1218510.1"/>
    <property type="molecule type" value="Genomic_DNA"/>
</dbReference>
<evidence type="ECO:0000313" key="2">
    <source>
        <dbReference type="Proteomes" id="UP001597180"/>
    </source>
</evidence>